<proteinExistence type="predicted"/>
<reference evidence="1 2" key="2">
    <citation type="submission" date="2020-07" db="EMBL/GenBank/DDBJ databases">
        <title>Genome assembly of wild tea tree DASZ reveals pedigree and selection history of tea varieties.</title>
        <authorList>
            <person name="Zhang W."/>
        </authorList>
    </citation>
    <scope>NUCLEOTIDE SEQUENCE [LARGE SCALE GENOMIC DNA]</scope>
    <source>
        <strain evidence="2">cv. G240</strain>
        <tissue evidence="1">Leaf</tissue>
    </source>
</reference>
<evidence type="ECO:0000313" key="2">
    <source>
        <dbReference type="Proteomes" id="UP000593564"/>
    </source>
</evidence>
<comment type="caution">
    <text evidence="1">The sequence shown here is derived from an EMBL/GenBank/DDBJ whole genome shotgun (WGS) entry which is preliminary data.</text>
</comment>
<organism evidence="1 2">
    <name type="scientific">Camellia sinensis</name>
    <name type="common">Tea plant</name>
    <name type="synonym">Thea sinensis</name>
    <dbReference type="NCBI Taxonomy" id="4442"/>
    <lineage>
        <taxon>Eukaryota</taxon>
        <taxon>Viridiplantae</taxon>
        <taxon>Streptophyta</taxon>
        <taxon>Embryophyta</taxon>
        <taxon>Tracheophyta</taxon>
        <taxon>Spermatophyta</taxon>
        <taxon>Magnoliopsida</taxon>
        <taxon>eudicotyledons</taxon>
        <taxon>Gunneridae</taxon>
        <taxon>Pentapetalae</taxon>
        <taxon>asterids</taxon>
        <taxon>Ericales</taxon>
        <taxon>Theaceae</taxon>
        <taxon>Camellia</taxon>
    </lineage>
</organism>
<dbReference type="EMBL" id="JACBKZ010000002">
    <property type="protein sequence ID" value="KAF5958771.1"/>
    <property type="molecule type" value="Genomic_DNA"/>
</dbReference>
<dbReference type="AlphaFoldDB" id="A0A7J7I2K1"/>
<protein>
    <submittedName>
        <fullName evidence="1">Uncharacterized protein</fullName>
    </submittedName>
</protein>
<gene>
    <name evidence="1" type="ORF">HYC85_005996</name>
</gene>
<evidence type="ECO:0000313" key="1">
    <source>
        <dbReference type="EMBL" id="KAF5958771.1"/>
    </source>
</evidence>
<accession>A0A7J7I2K1</accession>
<keyword evidence="2" id="KW-1185">Reference proteome</keyword>
<reference evidence="2" key="1">
    <citation type="journal article" date="2020" name="Nat. Commun.">
        <title>Genome assembly of wild tea tree DASZ reveals pedigree and selection history of tea varieties.</title>
        <authorList>
            <person name="Zhang W."/>
            <person name="Zhang Y."/>
            <person name="Qiu H."/>
            <person name="Guo Y."/>
            <person name="Wan H."/>
            <person name="Zhang X."/>
            <person name="Scossa F."/>
            <person name="Alseekh S."/>
            <person name="Zhang Q."/>
            <person name="Wang P."/>
            <person name="Xu L."/>
            <person name="Schmidt M.H."/>
            <person name="Jia X."/>
            <person name="Li D."/>
            <person name="Zhu A."/>
            <person name="Guo F."/>
            <person name="Chen W."/>
            <person name="Ni D."/>
            <person name="Usadel B."/>
            <person name="Fernie A.R."/>
            <person name="Wen W."/>
        </authorList>
    </citation>
    <scope>NUCLEOTIDE SEQUENCE [LARGE SCALE GENOMIC DNA]</scope>
    <source>
        <strain evidence="2">cv. G240</strain>
    </source>
</reference>
<sequence length="80" mass="9044">MGFDRGNVGNGLLRFETPLTKFAFGWALSTPPKRPIKSISARRLSWRRKRLGLLRFTSDYGVQLVVSPYFVLAKDGPIFA</sequence>
<dbReference type="Proteomes" id="UP000593564">
    <property type="component" value="Unassembled WGS sequence"/>
</dbReference>
<name>A0A7J7I2K1_CAMSI</name>